<feature type="domain" description="Glucose/Sorbosone dehydrogenase" evidence="1">
    <location>
        <begin position="46"/>
        <end position="283"/>
    </location>
</feature>
<name>I0K922_9BACT</name>
<dbReference type="InterPro" id="IPR011041">
    <property type="entry name" value="Quinoprot_gluc/sorb_DH_b-prop"/>
</dbReference>
<dbReference type="Gene3D" id="2.120.10.30">
    <property type="entry name" value="TolB, C-terminal domain"/>
    <property type="match status" value="1"/>
</dbReference>
<organism evidence="2 3">
    <name type="scientific">Fibrella aestuarina BUZ 2</name>
    <dbReference type="NCBI Taxonomy" id="1166018"/>
    <lineage>
        <taxon>Bacteria</taxon>
        <taxon>Pseudomonadati</taxon>
        <taxon>Bacteroidota</taxon>
        <taxon>Cytophagia</taxon>
        <taxon>Cytophagales</taxon>
        <taxon>Spirosomataceae</taxon>
        <taxon>Fibrella</taxon>
    </lineage>
</organism>
<dbReference type="KEGG" id="fae:FAES_2616"/>
<dbReference type="EMBL" id="HE796683">
    <property type="protein sequence ID" value="CCH00625.1"/>
    <property type="molecule type" value="Genomic_DNA"/>
</dbReference>
<dbReference type="SUPFAM" id="SSF50952">
    <property type="entry name" value="Soluble quinoprotein glucose dehydrogenase"/>
    <property type="match status" value="1"/>
</dbReference>
<dbReference type="PANTHER" id="PTHR19328">
    <property type="entry name" value="HEDGEHOG-INTERACTING PROTEIN"/>
    <property type="match status" value="1"/>
</dbReference>
<accession>I0K922</accession>
<reference evidence="2 3" key="1">
    <citation type="journal article" date="2012" name="J. Bacteriol.">
        <title>Genome Sequence of Fibrella aestuarina BUZ 2T, a Filamentous Marine Bacterium.</title>
        <authorList>
            <person name="Filippini M."/>
            <person name="Qi W."/>
            <person name="Blom J."/>
            <person name="Goesmann A."/>
            <person name="Smits T.H."/>
            <person name="Bagheri H.C."/>
        </authorList>
    </citation>
    <scope>NUCLEOTIDE SEQUENCE [LARGE SCALE GENOMIC DNA]</scope>
    <source>
        <strain evidence="3">BUZ 2T</strain>
    </source>
</reference>
<gene>
    <name evidence="2" type="ORF">FAES_2616</name>
</gene>
<dbReference type="eggNOG" id="COG2133">
    <property type="taxonomic scope" value="Bacteria"/>
</dbReference>
<dbReference type="STRING" id="1166018.FAES_2616"/>
<sequence>MMTLRWLTPSSRSCWLLIGWLVWSRFGVAQTLPPNFGLATVASGLSTPTVVVSAPDGRLFITEQNGRLRVVRNGNLLPTPFAQLTVDASGERGLIGLALDPDFATTAYLYVYYTVPANGPTPPHNRISRLTAAGDVMLAGSEVVVLDLDPLSGATNHNGGSMVFGADRKLYVGVGDNAFGSNAQNLDTYLGKVLRINPDGSAPADNPFPTGSAARRRVWAYGVRNPYTLTVQPRTGRLFVNDVGQETWEEINDATTGGLNFGWPNAEGMSSNPAYTNPVYAYAHGGGDGVGCAITGGAFYSPALAVYPATYVGRYVYQDFCNNWLNTLDLSGTTAIRSAFATGLNGYGVGLTLGTDGYLYFLSWGTGALLRLTYTGDVACRTNQAGDWQTAGLWSCGQAPVSGVRSVVRHAVTLGAGPPRQAAQVNLEAGGKLSFAVGSQLRLGF</sequence>
<dbReference type="RefSeq" id="WP_015331724.1">
    <property type="nucleotide sequence ID" value="NC_020054.1"/>
</dbReference>
<evidence type="ECO:0000259" key="1">
    <source>
        <dbReference type="Pfam" id="PF07995"/>
    </source>
</evidence>
<dbReference type="HOGENOM" id="CLU_615035_0_0_10"/>
<dbReference type="AlphaFoldDB" id="I0K922"/>
<keyword evidence="3" id="KW-1185">Reference proteome</keyword>
<dbReference type="InterPro" id="IPR011042">
    <property type="entry name" value="6-blade_b-propeller_TolB-like"/>
</dbReference>
<dbReference type="PATRIC" id="fig|1166018.3.peg.4382"/>
<protein>
    <submittedName>
        <fullName evidence="2">HHIP-like protein 2</fullName>
    </submittedName>
</protein>
<dbReference type="OrthoDB" id="9770043at2"/>
<dbReference type="Pfam" id="PF07995">
    <property type="entry name" value="GSDH"/>
    <property type="match status" value="1"/>
</dbReference>
<evidence type="ECO:0000313" key="2">
    <source>
        <dbReference type="EMBL" id="CCH00625.1"/>
    </source>
</evidence>
<evidence type="ECO:0000313" key="3">
    <source>
        <dbReference type="Proteomes" id="UP000011058"/>
    </source>
</evidence>
<dbReference type="Proteomes" id="UP000011058">
    <property type="component" value="Chromosome"/>
</dbReference>
<dbReference type="PANTHER" id="PTHR19328:SF13">
    <property type="entry name" value="HIPL1 PROTEIN"/>
    <property type="match status" value="1"/>
</dbReference>
<dbReference type="InterPro" id="IPR012938">
    <property type="entry name" value="Glc/Sorbosone_DH"/>
</dbReference>
<proteinExistence type="predicted"/>